<organism evidence="1 2">
    <name type="scientific">Pseudomonas inefficax</name>
    <dbReference type="NCBI Taxonomy" id="2078786"/>
    <lineage>
        <taxon>Bacteria</taxon>
        <taxon>Pseudomonadati</taxon>
        <taxon>Pseudomonadota</taxon>
        <taxon>Gammaproteobacteria</taxon>
        <taxon>Pseudomonadales</taxon>
        <taxon>Pseudomonadaceae</taxon>
        <taxon>Pseudomonas</taxon>
    </lineage>
</organism>
<evidence type="ECO:0000313" key="2">
    <source>
        <dbReference type="Proteomes" id="UP000294335"/>
    </source>
</evidence>
<sequence length="86" mass="9015">MGAGLPAITGEAGAIHRVACFAGTPAPTGPASGLRHALYLWELACRRSPAKPVPSAELPVSRVNPLPPFNLYQIPWNLPPNHSGLV</sequence>
<comment type="caution">
    <text evidence="1">The sequence shown here is derived from an EMBL/GenBank/DDBJ whole genome shotgun (WGS) entry which is preliminary data.</text>
</comment>
<dbReference type="EMBL" id="OPYN01000070">
    <property type="protein sequence ID" value="SPO59734.1"/>
    <property type="molecule type" value="Genomic_DNA"/>
</dbReference>
<keyword evidence="2" id="KW-1185">Reference proteome</keyword>
<evidence type="ECO:0000313" key="1">
    <source>
        <dbReference type="EMBL" id="SPO59734.1"/>
    </source>
</evidence>
<gene>
    <name evidence="1" type="ORF">JV551A3_V1_700006</name>
</gene>
<reference evidence="1 2" key="1">
    <citation type="submission" date="2018-02" db="EMBL/GenBank/DDBJ databases">
        <authorList>
            <person name="Dubost A."/>
        </authorList>
    </citation>
    <scope>NUCLEOTIDE SEQUENCE [LARGE SCALE GENOMIC DNA]</scope>
    <source>
        <strain evidence="2">JV551A3</strain>
    </source>
</reference>
<proteinExistence type="predicted"/>
<dbReference type="AlphaFoldDB" id="A0AAQ1P8U2"/>
<accession>A0AAQ1P8U2</accession>
<dbReference type="Proteomes" id="UP000294335">
    <property type="component" value="Unassembled WGS sequence"/>
</dbReference>
<protein>
    <submittedName>
        <fullName evidence="1">Sensory box protein/GGDEF family protein (Modular protein)</fullName>
    </submittedName>
</protein>
<name>A0AAQ1P8U2_9PSED</name>